<sequence>MTFDPNKAQLTPDQLALAQAGYEIQKAVKAQMADTDEDPGEIDFDDILQIVLQTAPAHVTTILRVIGTADGVEGYAGLLLGAGAGALNHIKADEDAE</sequence>
<proteinExistence type="predicted"/>
<gene>
    <name evidence="1" type="ORF">LCGC14_1882070</name>
</gene>
<reference evidence="1" key="1">
    <citation type="journal article" date="2015" name="Nature">
        <title>Complex archaea that bridge the gap between prokaryotes and eukaryotes.</title>
        <authorList>
            <person name="Spang A."/>
            <person name="Saw J.H."/>
            <person name="Jorgensen S.L."/>
            <person name="Zaremba-Niedzwiedzka K."/>
            <person name="Martijn J."/>
            <person name="Lind A.E."/>
            <person name="van Eijk R."/>
            <person name="Schleper C."/>
            <person name="Guy L."/>
            <person name="Ettema T.J."/>
        </authorList>
    </citation>
    <scope>NUCLEOTIDE SEQUENCE</scope>
</reference>
<comment type="caution">
    <text evidence="1">The sequence shown here is derived from an EMBL/GenBank/DDBJ whole genome shotgun (WGS) entry which is preliminary data.</text>
</comment>
<organism evidence="1">
    <name type="scientific">marine sediment metagenome</name>
    <dbReference type="NCBI Taxonomy" id="412755"/>
    <lineage>
        <taxon>unclassified sequences</taxon>
        <taxon>metagenomes</taxon>
        <taxon>ecological metagenomes</taxon>
    </lineage>
</organism>
<dbReference type="EMBL" id="LAZR01019394">
    <property type="protein sequence ID" value="KKL92701.1"/>
    <property type="molecule type" value="Genomic_DNA"/>
</dbReference>
<protein>
    <submittedName>
        <fullName evidence="1">Uncharacterized protein</fullName>
    </submittedName>
</protein>
<accession>A0A0F9GQ92</accession>
<dbReference type="AlphaFoldDB" id="A0A0F9GQ92"/>
<evidence type="ECO:0000313" key="1">
    <source>
        <dbReference type="EMBL" id="KKL92701.1"/>
    </source>
</evidence>
<name>A0A0F9GQ92_9ZZZZ</name>